<organism evidence="2 3">
    <name type="scientific">Taxus chinensis</name>
    <name type="common">Chinese yew</name>
    <name type="synonym">Taxus wallichiana var. chinensis</name>
    <dbReference type="NCBI Taxonomy" id="29808"/>
    <lineage>
        <taxon>Eukaryota</taxon>
        <taxon>Viridiplantae</taxon>
        <taxon>Streptophyta</taxon>
        <taxon>Embryophyta</taxon>
        <taxon>Tracheophyta</taxon>
        <taxon>Spermatophyta</taxon>
        <taxon>Pinopsida</taxon>
        <taxon>Pinidae</taxon>
        <taxon>Conifers II</taxon>
        <taxon>Cupressales</taxon>
        <taxon>Taxaceae</taxon>
        <taxon>Taxus</taxon>
    </lineage>
</organism>
<dbReference type="EMBL" id="JAHRHJ020000707">
    <property type="protein sequence ID" value="KAH9293801.1"/>
    <property type="molecule type" value="Genomic_DNA"/>
</dbReference>
<feature type="non-terminal residue" evidence="2">
    <location>
        <position position="57"/>
    </location>
</feature>
<protein>
    <submittedName>
        <fullName evidence="2">Uncharacterized protein</fullName>
    </submittedName>
</protein>
<keyword evidence="3" id="KW-1185">Reference proteome</keyword>
<accession>A0AA38F984</accession>
<name>A0AA38F984_TAXCH</name>
<dbReference type="Proteomes" id="UP000824469">
    <property type="component" value="Unassembled WGS sequence"/>
</dbReference>
<evidence type="ECO:0000313" key="2">
    <source>
        <dbReference type="EMBL" id="KAH9293801.1"/>
    </source>
</evidence>
<evidence type="ECO:0000256" key="1">
    <source>
        <dbReference type="SAM" id="MobiDB-lite"/>
    </source>
</evidence>
<gene>
    <name evidence="2" type="ORF">KI387_040996</name>
</gene>
<sequence>DGGQESTSGYPWRGYAGRWGCDRTSHLPFPQYRRDDVEAPLPAPQPLDPRLGSREIS</sequence>
<reference evidence="2 3" key="1">
    <citation type="journal article" date="2021" name="Nat. Plants">
        <title>The Taxus genome provides insights into paclitaxel biosynthesis.</title>
        <authorList>
            <person name="Xiong X."/>
            <person name="Gou J."/>
            <person name="Liao Q."/>
            <person name="Li Y."/>
            <person name="Zhou Q."/>
            <person name="Bi G."/>
            <person name="Li C."/>
            <person name="Du R."/>
            <person name="Wang X."/>
            <person name="Sun T."/>
            <person name="Guo L."/>
            <person name="Liang H."/>
            <person name="Lu P."/>
            <person name="Wu Y."/>
            <person name="Zhang Z."/>
            <person name="Ro D.K."/>
            <person name="Shang Y."/>
            <person name="Huang S."/>
            <person name="Yan J."/>
        </authorList>
    </citation>
    <scope>NUCLEOTIDE SEQUENCE [LARGE SCALE GENOMIC DNA]</scope>
    <source>
        <strain evidence="2">Ta-2019</strain>
    </source>
</reference>
<evidence type="ECO:0000313" key="3">
    <source>
        <dbReference type="Proteomes" id="UP000824469"/>
    </source>
</evidence>
<comment type="caution">
    <text evidence="2">The sequence shown here is derived from an EMBL/GenBank/DDBJ whole genome shotgun (WGS) entry which is preliminary data.</text>
</comment>
<proteinExistence type="predicted"/>
<feature type="non-terminal residue" evidence="2">
    <location>
        <position position="1"/>
    </location>
</feature>
<dbReference type="AlphaFoldDB" id="A0AA38F984"/>
<feature type="region of interest" description="Disordered" evidence="1">
    <location>
        <begin position="32"/>
        <end position="57"/>
    </location>
</feature>